<feature type="transmembrane region" description="Helical" evidence="1">
    <location>
        <begin position="27"/>
        <end position="51"/>
    </location>
</feature>
<organism evidence="2 3">
    <name type="scientific">Steinernema hermaphroditum</name>
    <dbReference type="NCBI Taxonomy" id="289476"/>
    <lineage>
        <taxon>Eukaryota</taxon>
        <taxon>Metazoa</taxon>
        <taxon>Ecdysozoa</taxon>
        <taxon>Nematoda</taxon>
        <taxon>Chromadorea</taxon>
        <taxon>Rhabditida</taxon>
        <taxon>Tylenchina</taxon>
        <taxon>Panagrolaimomorpha</taxon>
        <taxon>Strongyloidoidea</taxon>
        <taxon>Steinernematidae</taxon>
        <taxon>Steinernema</taxon>
    </lineage>
</organism>
<gene>
    <name evidence="2" type="ORF">QR680_017176</name>
</gene>
<sequence>MTRRTAAPHKRGRKERLLRYLLRRKPCAVITIVEFSLLAVFGASLTTLVFVNKNLTRQMDVLQRENKVWDDYSHLSTFAHCDYQKAANFNTDFCKSRCGKTAFMWRHHELTEESKNDTSCLDRHEQMNCIEEGGDNYECKTPLQKQIPQCAGLFGVPMPSEMVTSEYEVIAPLLDVTEHIGKDLLAQDIFTVCPRCRVLTKPFTIKVRKTKEECVRKLHTIRKGWPYRMSMCDDVEKLDCNTLAH</sequence>
<keyword evidence="3" id="KW-1185">Reference proteome</keyword>
<accession>A0AA39HDL1</accession>
<comment type="caution">
    <text evidence="2">The sequence shown here is derived from an EMBL/GenBank/DDBJ whole genome shotgun (WGS) entry which is preliminary data.</text>
</comment>
<proteinExistence type="predicted"/>
<reference evidence="2" key="1">
    <citation type="submission" date="2023-06" db="EMBL/GenBank/DDBJ databases">
        <title>Genomic analysis of the entomopathogenic nematode Steinernema hermaphroditum.</title>
        <authorList>
            <person name="Schwarz E.M."/>
            <person name="Heppert J.K."/>
            <person name="Baniya A."/>
            <person name="Schwartz H.T."/>
            <person name="Tan C.-H."/>
            <person name="Antoshechkin I."/>
            <person name="Sternberg P.W."/>
            <person name="Goodrich-Blair H."/>
            <person name="Dillman A.R."/>
        </authorList>
    </citation>
    <scope>NUCLEOTIDE SEQUENCE</scope>
    <source>
        <strain evidence="2">PS9179</strain>
        <tissue evidence="2">Whole animal</tissue>
    </source>
</reference>
<keyword evidence="1" id="KW-0472">Membrane</keyword>
<evidence type="ECO:0000313" key="2">
    <source>
        <dbReference type="EMBL" id="KAK0403882.1"/>
    </source>
</evidence>
<protein>
    <submittedName>
        <fullName evidence="2">Uncharacterized protein</fullName>
    </submittedName>
</protein>
<dbReference type="EMBL" id="JAUCMV010000004">
    <property type="protein sequence ID" value="KAK0403882.1"/>
    <property type="molecule type" value="Genomic_DNA"/>
</dbReference>
<evidence type="ECO:0000313" key="3">
    <source>
        <dbReference type="Proteomes" id="UP001175271"/>
    </source>
</evidence>
<evidence type="ECO:0000256" key="1">
    <source>
        <dbReference type="SAM" id="Phobius"/>
    </source>
</evidence>
<dbReference type="AlphaFoldDB" id="A0AA39HDL1"/>
<keyword evidence="1" id="KW-1133">Transmembrane helix</keyword>
<keyword evidence="1" id="KW-0812">Transmembrane</keyword>
<name>A0AA39HDL1_9BILA</name>
<dbReference type="Proteomes" id="UP001175271">
    <property type="component" value="Unassembled WGS sequence"/>
</dbReference>